<evidence type="ECO:0000313" key="9">
    <source>
        <dbReference type="EMBL" id="PSR55091.1"/>
    </source>
</evidence>
<reference evidence="9 10" key="1">
    <citation type="submission" date="2018-03" db="EMBL/GenBank/DDBJ databases">
        <title>Adhaeribacter sp. HMF7605 Genome sequencing and assembly.</title>
        <authorList>
            <person name="Kang H."/>
            <person name="Kang J."/>
            <person name="Cha I."/>
            <person name="Kim H."/>
            <person name="Joh K."/>
        </authorList>
    </citation>
    <scope>NUCLEOTIDE SEQUENCE [LARGE SCALE GENOMIC DNA]</scope>
    <source>
        <strain evidence="9 10">HMF7605</strain>
    </source>
</reference>
<proteinExistence type="predicted"/>
<evidence type="ECO:0000256" key="6">
    <source>
        <dbReference type="SAM" id="Phobius"/>
    </source>
</evidence>
<dbReference type="InterPro" id="IPR050250">
    <property type="entry name" value="Macrolide_Exporter_MacB"/>
</dbReference>
<evidence type="ECO:0000256" key="4">
    <source>
        <dbReference type="ARBA" id="ARBA00022989"/>
    </source>
</evidence>
<feature type="transmembrane region" description="Helical" evidence="6">
    <location>
        <begin position="423"/>
        <end position="447"/>
    </location>
</feature>
<feature type="transmembrane region" description="Helical" evidence="6">
    <location>
        <begin position="380"/>
        <end position="402"/>
    </location>
</feature>
<keyword evidence="3 6" id="KW-0812">Transmembrane</keyword>
<dbReference type="RefSeq" id="WP_106931269.1">
    <property type="nucleotide sequence ID" value="NZ_PYFT01000001.1"/>
</dbReference>
<accession>A0A2T2YHV7</accession>
<evidence type="ECO:0000256" key="3">
    <source>
        <dbReference type="ARBA" id="ARBA00022692"/>
    </source>
</evidence>
<name>A0A2T2YHV7_9BACT</name>
<dbReference type="AlphaFoldDB" id="A0A2T2YHV7"/>
<comment type="subcellular location">
    <subcellularLocation>
        <location evidence="1">Cell membrane</location>
        <topology evidence="1">Multi-pass membrane protein</topology>
    </subcellularLocation>
</comment>
<evidence type="ECO:0000259" key="8">
    <source>
        <dbReference type="Pfam" id="PF12704"/>
    </source>
</evidence>
<dbReference type="InterPro" id="IPR025857">
    <property type="entry name" value="MacB_PCD"/>
</dbReference>
<dbReference type="OrthoDB" id="5933722at2"/>
<evidence type="ECO:0000259" key="7">
    <source>
        <dbReference type="Pfam" id="PF02687"/>
    </source>
</evidence>
<dbReference type="PANTHER" id="PTHR30572">
    <property type="entry name" value="MEMBRANE COMPONENT OF TRANSPORTER-RELATED"/>
    <property type="match status" value="1"/>
</dbReference>
<evidence type="ECO:0000256" key="5">
    <source>
        <dbReference type="ARBA" id="ARBA00023136"/>
    </source>
</evidence>
<dbReference type="EMBL" id="PYFT01000001">
    <property type="protein sequence ID" value="PSR55091.1"/>
    <property type="molecule type" value="Genomic_DNA"/>
</dbReference>
<dbReference type="InterPro" id="IPR003838">
    <property type="entry name" value="ABC3_permease_C"/>
</dbReference>
<feature type="transmembrane region" description="Helical" evidence="6">
    <location>
        <begin position="711"/>
        <end position="733"/>
    </location>
</feature>
<evidence type="ECO:0000256" key="2">
    <source>
        <dbReference type="ARBA" id="ARBA00022475"/>
    </source>
</evidence>
<dbReference type="Proteomes" id="UP000240357">
    <property type="component" value="Unassembled WGS sequence"/>
</dbReference>
<dbReference type="GO" id="GO:0005886">
    <property type="term" value="C:plasma membrane"/>
    <property type="evidence" value="ECO:0007669"/>
    <property type="project" value="UniProtKB-SubCell"/>
</dbReference>
<feature type="transmembrane region" description="Helical" evidence="6">
    <location>
        <begin position="20"/>
        <end position="41"/>
    </location>
</feature>
<feature type="domain" description="MacB-like periplasmic core" evidence="8">
    <location>
        <begin position="21"/>
        <end position="245"/>
    </location>
</feature>
<protein>
    <submittedName>
        <fullName evidence="9">Transporter permease</fullName>
    </submittedName>
</protein>
<feature type="transmembrane region" description="Helical" evidence="6">
    <location>
        <begin position="670"/>
        <end position="691"/>
    </location>
</feature>
<comment type="caution">
    <text evidence="9">The sequence shown here is derived from an EMBL/GenBank/DDBJ whole genome shotgun (WGS) entry which is preliminary data.</text>
</comment>
<dbReference type="Pfam" id="PF12704">
    <property type="entry name" value="MacB_PCD"/>
    <property type="match status" value="1"/>
</dbReference>
<keyword evidence="5 6" id="KW-0472">Membrane</keyword>
<keyword evidence="10" id="KW-1185">Reference proteome</keyword>
<dbReference type="Pfam" id="PF02687">
    <property type="entry name" value="FtsX"/>
    <property type="match status" value="2"/>
</dbReference>
<sequence length="790" mass="88031">MVRHTFLLIYRHFLRFKGTFFINLIGLSTGLAGAIAIYLWVYDELHFDKFHAKDKQLFRVMENWQDPNGITTKPATPHQLAAALAAEMPEIEYATPVTPPAFFPKFTLTYHQRHIRATGKFAGEDYFKMFSFPLTQGDKNQVLKDKKALVISEAMAHRLIGTTRNVIGKVVEWETMGTKKTVVVTGIFKGIPANSSEEFDFVLSFEAFEKDVMSMGVNWDMPEPFYTYVVLKKGIRPEQFNQKIAGFLKSKSSKAQHRTLFLEPYSSQYLYGKYENGVPIATRLKYVKLFSLIALFILVIAGINFMNLATAKATRRGKEVGIQKTLGASRQFLIFQYLGEAIFLASIALVLALVLVVLLLPAFNQITGKQLTLSLNGPLILGLGSITLFTGLLAGSYPALYLSGFNPIAILKGKLNRSAGEAWARKGLVVFQFGLSVVFIVAVLVVYKQIEFVQHKNLGYDKDQIITFEIEGKVEKNVATFLSEIKKIPGVVNASSKLDKLIGGFSGAAASPLILEGKQIQADEIRVNYDMIETLGVPLLAGRTFAKEFNPDPIKKIVNEAFVEAFGLPNPIGKVLQGNGQKIEIVGVVKNFHYKSLHEPVKPFLFTLEPEAATTILVKIQAGPQKETLERLQQFYKAFNPGFVFDYQFLDTDYQAQYVAEQRVAALSRYFAGLAILISCLGLFGLAAFTADRRRKEIGVRKVLGASEFSIIYLLSGEFAKLVLLAICLALPISYLIVKKWLATFAYQINLNSWYFIGAGFLALVVAWLTVSVQAARAAKINPVHCLKEE</sequence>
<keyword evidence="2" id="KW-1003">Cell membrane</keyword>
<feature type="transmembrane region" description="Helical" evidence="6">
    <location>
        <begin position="289"/>
        <end position="311"/>
    </location>
</feature>
<evidence type="ECO:0000256" key="1">
    <source>
        <dbReference type="ARBA" id="ARBA00004651"/>
    </source>
</evidence>
<feature type="transmembrane region" description="Helical" evidence="6">
    <location>
        <begin position="753"/>
        <end position="771"/>
    </location>
</feature>
<feature type="domain" description="ABC3 transporter permease C-terminal" evidence="7">
    <location>
        <begin position="671"/>
        <end position="783"/>
    </location>
</feature>
<dbReference type="GO" id="GO:0022857">
    <property type="term" value="F:transmembrane transporter activity"/>
    <property type="evidence" value="ECO:0007669"/>
    <property type="project" value="TreeGrafter"/>
</dbReference>
<feature type="transmembrane region" description="Helical" evidence="6">
    <location>
        <begin position="332"/>
        <end position="360"/>
    </location>
</feature>
<organism evidence="9 10">
    <name type="scientific">Adhaeribacter arboris</name>
    <dbReference type="NCBI Taxonomy" id="2072846"/>
    <lineage>
        <taxon>Bacteria</taxon>
        <taxon>Pseudomonadati</taxon>
        <taxon>Bacteroidota</taxon>
        <taxon>Cytophagia</taxon>
        <taxon>Cytophagales</taxon>
        <taxon>Hymenobacteraceae</taxon>
        <taxon>Adhaeribacter</taxon>
    </lineage>
</organism>
<feature type="domain" description="ABC3 transporter permease C-terminal" evidence="7">
    <location>
        <begin position="292"/>
        <end position="407"/>
    </location>
</feature>
<dbReference type="PANTHER" id="PTHR30572:SF18">
    <property type="entry name" value="ABC-TYPE MACROLIDE FAMILY EXPORT SYSTEM PERMEASE COMPONENT 2"/>
    <property type="match status" value="1"/>
</dbReference>
<keyword evidence="4 6" id="KW-1133">Transmembrane helix</keyword>
<evidence type="ECO:0000313" key="10">
    <source>
        <dbReference type="Proteomes" id="UP000240357"/>
    </source>
</evidence>
<gene>
    <name evidence="9" type="ORF">AHMF7605_17060</name>
</gene>